<proteinExistence type="predicted"/>
<comment type="pathway">
    <text evidence="1">Amino-acid biosynthesis; L-methionine biosynthesis via salvage pathway; S-methyl-5-thio-alpha-D-ribose 1-phosphate from S-methyl-5'-thioadenosine (hydrolase route): step 1/2.</text>
</comment>
<comment type="caution">
    <text evidence="7">The sequence shown here is derived from an EMBL/GenBank/DDBJ whole genome shotgun (WGS) entry which is preliminary data.</text>
</comment>
<evidence type="ECO:0000256" key="3">
    <source>
        <dbReference type="ARBA" id="ARBA00022605"/>
    </source>
</evidence>
<dbReference type="STRING" id="742823.HMPREF9465_01348"/>
<dbReference type="InterPro" id="IPR035994">
    <property type="entry name" value="Nucleoside_phosphorylase_sf"/>
</dbReference>
<evidence type="ECO:0000256" key="4">
    <source>
        <dbReference type="ARBA" id="ARBA00022801"/>
    </source>
</evidence>
<feature type="domain" description="Nucleoside phosphorylase" evidence="6">
    <location>
        <begin position="5"/>
        <end position="226"/>
    </location>
</feature>
<name>K1JXA8_9BURK</name>
<dbReference type="GO" id="GO:0008782">
    <property type="term" value="F:adenosylhomocysteine nucleosidase activity"/>
    <property type="evidence" value="ECO:0007669"/>
    <property type="project" value="UniProtKB-EC"/>
</dbReference>
<dbReference type="GO" id="GO:0019509">
    <property type="term" value="P:L-methionine salvage from methylthioadenosine"/>
    <property type="evidence" value="ECO:0007669"/>
    <property type="project" value="UniProtKB-UniPathway"/>
</dbReference>
<evidence type="ECO:0000259" key="6">
    <source>
        <dbReference type="Pfam" id="PF01048"/>
    </source>
</evidence>
<dbReference type="SUPFAM" id="SSF53167">
    <property type="entry name" value="Purine and uridine phosphorylases"/>
    <property type="match status" value="1"/>
</dbReference>
<organism evidence="7 8">
    <name type="scientific">Sutterella wadsworthensis 2_1_59BFAA</name>
    <dbReference type="NCBI Taxonomy" id="742823"/>
    <lineage>
        <taxon>Bacteria</taxon>
        <taxon>Pseudomonadati</taxon>
        <taxon>Pseudomonadota</taxon>
        <taxon>Betaproteobacteria</taxon>
        <taxon>Burkholderiales</taxon>
        <taxon>Sutterellaceae</taxon>
        <taxon>Sutterella</taxon>
    </lineage>
</organism>
<keyword evidence="3" id="KW-0028">Amino-acid biosynthesis</keyword>
<dbReference type="CDD" id="cd09008">
    <property type="entry name" value="MTAN"/>
    <property type="match status" value="1"/>
</dbReference>
<dbReference type="Proteomes" id="UP000005835">
    <property type="component" value="Unassembled WGS sequence"/>
</dbReference>
<dbReference type="UniPathway" id="UPA00904">
    <property type="reaction ID" value="UER00871"/>
</dbReference>
<gene>
    <name evidence="7" type="ORF">HMPREF9465_01348</name>
</gene>
<dbReference type="InterPro" id="IPR000845">
    <property type="entry name" value="Nucleoside_phosphorylase_d"/>
</dbReference>
<dbReference type="GO" id="GO:0005829">
    <property type="term" value="C:cytosol"/>
    <property type="evidence" value="ECO:0007669"/>
    <property type="project" value="TreeGrafter"/>
</dbReference>
<sequence>MQITGIIGAMDVEVAILRSMMKNARTETVSGIDFIIGSLEGRRVVLARSGVGKVFAALCAQTMILKFGVTEIVNSGVAGTLTPELHIGDVAISTACVQHDMDTSAVGDPVGLISGINMIELPADTKIADELDRVCAAANVNHRLGVIASGDQFVHTTERRVWIVSTFNASAVEMEAAAIAQVCFVNKIPFAAIRVISDEASGDVKIDYMTFVKAAAATSSDIALRWLRARA</sequence>
<dbReference type="EMBL" id="ADMG01000031">
    <property type="protein sequence ID" value="EKB31243.1"/>
    <property type="molecule type" value="Genomic_DNA"/>
</dbReference>
<dbReference type="GO" id="GO:0009164">
    <property type="term" value="P:nucleoside catabolic process"/>
    <property type="evidence" value="ECO:0007669"/>
    <property type="project" value="InterPro"/>
</dbReference>
<reference evidence="7 8" key="1">
    <citation type="submission" date="2012-05" db="EMBL/GenBank/DDBJ databases">
        <title>The Genome Sequence of Sutterella wadsworthensis 2_1_59BFAA.</title>
        <authorList>
            <consortium name="The Broad Institute Genome Sequencing Platform"/>
            <person name="Earl A."/>
            <person name="Ward D."/>
            <person name="Feldgarden M."/>
            <person name="Gevers D."/>
            <person name="Daigneault M."/>
            <person name="Strauss J."/>
            <person name="Allen-Vercoe E."/>
            <person name="Walker B."/>
            <person name="Young S.K."/>
            <person name="Zeng Q."/>
            <person name="Gargeya S."/>
            <person name="Fitzgerald M."/>
            <person name="Haas B."/>
            <person name="Abouelleil A."/>
            <person name="Alvarado L."/>
            <person name="Arachchi H.M."/>
            <person name="Berlin A.M."/>
            <person name="Chapman S.B."/>
            <person name="Goldberg J."/>
            <person name="Griggs A."/>
            <person name="Gujja S."/>
            <person name="Hansen M."/>
            <person name="Howarth C."/>
            <person name="Imamovic A."/>
            <person name="Larimer J."/>
            <person name="McCowen C."/>
            <person name="Montmayeur A."/>
            <person name="Murphy C."/>
            <person name="Neiman D."/>
            <person name="Pearson M."/>
            <person name="Priest M."/>
            <person name="Roberts A."/>
            <person name="Saif S."/>
            <person name="Shea T."/>
            <person name="Sisk P."/>
            <person name="Sykes S."/>
            <person name="Wortman J."/>
            <person name="Nusbaum C."/>
            <person name="Birren B."/>
        </authorList>
    </citation>
    <scope>NUCLEOTIDE SEQUENCE [LARGE SCALE GENOMIC DNA]</scope>
    <source>
        <strain evidence="7 8">2_1_59BFAA</strain>
    </source>
</reference>
<keyword evidence="8" id="KW-1185">Reference proteome</keyword>
<dbReference type="GO" id="GO:0019284">
    <property type="term" value="P:L-methionine salvage from S-adenosylmethionine"/>
    <property type="evidence" value="ECO:0007669"/>
    <property type="project" value="TreeGrafter"/>
</dbReference>
<dbReference type="PANTHER" id="PTHR46832">
    <property type="entry name" value="5'-METHYLTHIOADENOSINE/S-ADENOSYLHOMOCYSTEINE NUCLEOSIDASE"/>
    <property type="match status" value="1"/>
</dbReference>
<dbReference type="InterPro" id="IPR010049">
    <property type="entry name" value="MTA_SAH_Nsdase"/>
</dbReference>
<evidence type="ECO:0000313" key="8">
    <source>
        <dbReference type="Proteomes" id="UP000005835"/>
    </source>
</evidence>
<dbReference type="RefSeq" id="WP_005435383.1">
    <property type="nucleotide sequence ID" value="NZ_JH815516.1"/>
</dbReference>
<evidence type="ECO:0000256" key="5">
    <source>
        <dbReference type="ARBA" id="ARBA00023167"/>
    </source>
</evidence>
<dbReference type="NCBIfam" id="NF004079">
    <property type="entry name" value="PRK05584.1"/>
    <property type="match status" value="1"/>
</dbReference>
<dbReference type="GO" id="GO:0008930">
    <property type="term" value="F:methylthioadenosine nucleosidase activity"/>
    <property type="evidence" value="ECO:0007669"/>
    <property type="project" value="InterPro"/>
</dbReference>
<dbReference type="PATRIC" id="fig|742823.3.peg.1335"/>
<dbReference type="EC" id="3.2.2.9" evidence="2"/>
<dbReference type="Gene3D" id="3.40.50.1580">
    <property type="entry name" value="Nucleoside phosphorylase domain"/>
    <property type="match status" value="1"/>
</dbReference>
<dbReference type="HOGENOM" id="CLU_031248_2_0_4"/>
<evidence type="ECO:0000313" key="7">
    <source>
        <dbReference type="EMBL" id="EKB31243.1"/>
    </source>
</evidence>
<protein>
    <recommendedName>
        <fullName evidence="2">adenosylhomocysteine nucleosidase</fullName>
        <ecNumber evidence="2">3.2.2.9</ecNumber>
    </recommendedName>
</protein>
<dbReference type="NCBIfam" id="TIGR01704">
    <property type="entry name" value="MTA_SAH-Nsdase"/>
    <property type="match status" value="1"/>
</dbReference>
<keyword evidence="5" id="KW-0486">Methionine biosynthesis</keyword>
<evidence type="ECO:0000256" key="2">
    <source>
        <dbReference type="ARBA" id="ARBA00011974"/>
    </source>
</evidence>
<dbReference type="PANTHER" id="PTHR46832:SF1">
    <property type="entry name" value="5'-METHYLTHIOADENOSINE_S-ADENOSYLHOMOCYSTEINE NUCLEOSIDASE"/>
    <property type="match status" value="1"/>
</dbReference>
<accession>K1JXA8</accession>
<dbReference type="eggNOG" id="COG0775">
    <property type="taxonomic scope" value="Bacteria"/>
</dbReference>
<keyword evidence="4" id="KW-0378">Hydrolase</keyword>
<evidence type="ECO:0000256" key="1">
    <source>
        <dbReference type="ARBA" id="ARBA00004945"/>
    </source>
</evidence>
<dbReference type="AlphaFoldDB" id="K1JXA8"/>
<dbReference type="Pfam" id="PF01048">
    <property type="entry name" value="PNP_UDP_1"/>
    <property type="match status" value="1"/>
</dbReference>